<dbReference type="AlphaFoldDB" id="A0A4Z2EF68"/>
<evidence type="ECO:0000313" key="1">
    <source>
        <dbReference type="EMBL" id="TNN27345.1"/>
    </source>
</evidence>
<accession>A0A4Z2EF68</accession>
<sequence>MEDDDALGSVAELERLFQNTRRQSITRKVSRAAPRWFRPALPSRHMRQVVLFHCGLQVSQLRETISRNPTVSSQCGAVIG</sequence>
<protein>
    <submittedName>
        <fullName evidence="1">Uncharacterized protein</fullName>
    </submittedName>
</protein>
<gene>
    <name evidence="1" type="ORF">EYF80_062510</name>
</gene>
<keyword evidence="2" id="KW-1185">Reference proteome</keyword>
<dbReference type="EMBL" id="SRLO01008431">
    <property type="protein sequence ID" value="TNN27345.1"/>
    <property type="molecule type" value="Genomic_DNA"/>
</dbReference>
<dbReference type="Proteomes" id="UP000314294">
    <property type="component" value="Unassembled WGS sequence"/>
</dbReference>
<proteinExistence type="predicted"/>
<comment type="caution">
    <text evidence="1">The sequence shown here is derived from an EMBL/GenBank/DDBJ whole genome shotgun (WGS) entry which is preliminary data.</text>
</comment>
<name>A0A4Z2EF68_9TELE</name>
<reference evidence="1 2" key="1">
    <citation type="submission" date="2019-03" db="EMBL/GenBank/DDBJ databases">
        <title>First draft genome of Liparis tanakae, snailfish: a comprehensive survey of snailfish specific genes.</title>
        <authorList>
            <person name="Kim W."/>
            <person name="Song I."/>
            <person name="Jeong J.-H."/>
            <person name="Kim D."/>
            <person name="Kim S."/>
            <person name="Ryu S."/>
            <person name="Song J.Y."/>
            <person name="Lee S.K."/>
        </authorList>
    </citation>
    <scope>NUCLEOTIDE SEQUENCE [LARGE SCALE GENOMIC DNA]</scope>
    <source>
        <tissue evidence="1">Muscle</tissue>
    </source>
</reference>
<organism evidence="1 2">
    <name type="scientific">Liparis tanakae</name>
    <name type="common">Tanaka's snailfish</name>
    <dbReference type="NCBI Taxonomy" id="230148"/>
    <lineage>
        <taxon>Eukaryota</taxon>
        <taxon>Metazoa</taxon>
        <taxon>Chordata</taxon>
        <taxon>Craniata</taxon>
        <taxon>Vertebrata</taxon>
        <taxon>Euteleostomi</taxon>
        <taxon>Actinopterygii</taxon>
        <taxon>Neopterygii</taxon>
        <taxon>Teleostei</taxon>
        <taxon>Neoteleostei</taxon>
        <taxon>Acanthomorphata</taxon>
        <taxon>Eupercaria</taxon>
        <taxon>Perciformes</taxon>
        <taxon>Cottioidei</taxon>
        <taxon>Cottales</taxon>
        <taxon>Liparidae</taxon>
        <taxon>Liparis</taxon>
    </lineage>
</organism>
<evidence type="ECO:0000313" key="2">
    <source>
        <dbReference type="Proteomes" id="UP000314294"/>
    </source>
</evidence>